<dbReference type="CDD" id="cd01948">
    <property type="entry name" value="EAL"/>
    <property type="match status" value="1"/>
</dbReference>
<dbReference type="Gene3D" id="3.20.20.450">
    <property type="entry name" value="EAL domain"/>
    <property type="match status" value="1"/>
</dbReference>
<evidence type="ECO:0000313" key="5">
    <source>
        <dbReference type="Proteomes" id="UP000246018"/>
    </source>
</evidence>
<proteinExistence type="predicted"/>
<feature type="domain" description="GGDEF" evidence="3">
    <location>
        <begin position="50"/>
        <end position="178"/>
    </location>
</feature>
<dbReference type="PANTHER" id="PTHR33121">
    <property type="entry name" value="CYCLIC DI-GMP PHOSPHODIESTERASE PDEF"/>
    <property type="match status" value="1"/>
</dbReference>
<accession>A0A2T8F737</accession>
<dbReference type="EMBL" id="QDGZ01000007">
    <property type="protein sequence ID" value="PVG81523.1"/>
    <property type="molecule type" value="Genomic_DNA"/>
</dbReference>
<comment type="caution">
    <text evidence="4">The sequence shown here is derived from an EMBL/GenBank/DDBJ whole genome shotgun (WGS) entry which is preliminary data.</text>
</comment>
<dbReference type="GO" id="GO:0071111">
    <property type="term" value="F:cyclic-guanylate-specific phosphodiesterase activity"/>
    <property type="evidence" value="ECO:0007669"/>
    <property type="project" value="InterPro"/>
</dbReference>
<evidence type="ECO:0000259" key="2">
    <source>
        <dbReference type="PROSITE" id="PS50883"/>
    </source>
</evidence>
<keyword evidence="5" id="KW-1185">Reference proteome</keyword>
<feature type="region of interest" description="Disordered" evidence="1">
    <location>
        <begin position="1"/>
        <end position="27"/>
    </location>
</feature>
<dbReference type="SUPFAM" id="SSF55073">
    <property type="entry name" value="Nucleotide cyclase"/>
    <property type="match status" value="1"/>
</dbReference>
<dbReference type="SMART" id="SM00052">
    <property type="entry name" value="EAL"/>
    <property type="match status" value="1"/>
</dbReference>
<sequence>MGAAAPRPEHHVDPGEPNVTTTPVSGADWDGAPAIAAALAHAAERPQPTALLVVGLLGLDAVRGIDGRAAAAAAVAEVRARLAGLDAEGVTVVPLDADSIALVCPGHDQHEAIRLAERVVEVVGAPIDGTRSARLSANVGVAMAIAAPVGAEALVRDADTALVAAASRGPGSVEAFGPGLRDGLAARMGTAVDLAEALAKEGELFLSYQPVFDLEHDTIVGAEALVRWRHPQRGVVSPADFIPVAEQTGLIADLGCWVLDAAVSQLSQWQRLVGTGFRLHVNLSPLEMRQPRLVAQVVDALDRHGVPAEQLLLEITETGLMTADDGSVPRLEELREIGVALGIDDFGTGYSSISYLRELPVDMVKLDRSLTSLVAASPDEYALTRAIFGLMRSSGLEIVAEGIEEHVQVAHLRAIRCRYGQGYLLARPAGPEVVAALLARRGQGSRPSGM</sequence>
<dbReference type="PROSITE" id="PS50887">
    <property type="entry name" value="GGDEF"/>
    <property type="match status" value="1"/>
</dbReference>
<dbReference type="Pfam" id="PF00563">
    <property type="entry name" value="EAL"/>
    <property type="match status" value="1"/>
</dbReference>
<dbReference type="AlphaFoldDB" id="A0A2T8F737"/>
<dbReference type="Proteomes" id="UP000246018">
    <property type="component" value="Unassembled WGS sequence"/>
</dbReference>
<feature type="domain" description="EAL" evidence="2">
    <location>
        <begin position="187"/>
        <end position="442"/>
    </location>
</feature>
<dbReference type="PROSITE" id="PS50883">
    <property type="entry name" value="EAL"/>
    <property type="match status" value="1"/>
</dbReference>
<dbReference type="InterPro" id="IPR035919">
    <property type="entry name" value="EAL_sf"/>
</dbReference>
<name>A0A2T8F737_9ACTN</name>
<evidence type="ECO:0000313" key="4">
    <source>
        <dbReference type="EMBL" id="PVG81523.1"/>
    </source>
</evidence>
<reference evidence="4 5" key="1">
    <citation type="submission" date="2018-04" db="EMBL/GenBank/DDBJ databases">
        <title>Genome of Nocardioides gansuensis WSJ-1.</title>
        <authorList>
            <person name="Wu S."/>
            <person name="Wang G."/>
        </authorList>
    </citation>
    <scope>NUCLEOTIDE SEQUENCE [LARGE SCALE GENOMIC DNA]</scope>
    <source>
        <strain evidence="4 5">WSJ-1</strain>
    </source>
</reference>
<organism evidence="4 5">
    <name type="scientific">Nocardioides gansuensis</name>
    <dbReference type="NCBI Taxonomy" id="2138300"/>
    <lineage>
        <taxon>Bacteria</taxon>
        <taxon>Bacillati</taxon>
        <taxon>Actinomycetota</taxon>
        <taxon>Actinomycetes</taxon>
        <taxon>Propionibacteriales</taxon>
        <taxon>Nocardioidaceae</taxon>
        <taxon>Nocardioides</taxon>
    </lineage>
</organism>
<dbReference type="Gene3D" id="3.30.70.270">
    <property type="match status" value="1"/>
</dbReference>
<dbReference type="InterPro" id="IPR001633">
    <property type="entry name" value="EAL_dom"/>
</dbReference>
<dbReference type="InterPro" id="IPR000160">
    <property type="entry name" value="GGDEF_dom"/>
</dbReference>
<dbReference type="SUPFAM" id="SSF141868">
    <property type="entry name" value="EAL domain-like"/>
    <property type="match status" value="1"/>
</dbReference>
<dbReference type="InterPro" id="IPR043128">
    <property type="entry name" value="Rev_trsase/Diguanyl_cyclase"/>
</dbReference>
<dbReference type="InterPro" id="IPR029787">
    <property type="entry name" value="Nucleotide_cyclase"/>
</dbReference>
<dbReference type="InterPro" id="IPR050706">
    <property type="entry name" value="Cyclic-di-GMP_PDE-like"/>
</dbReference>
<gene>
    <name evidence="4" type="ORF">DDE18_16035</name>
</gene>
<evidence type="ECO:0000259" key="3">
    <source>
        <dbReference type="PROSITE" id="PS50887"/>
    </source>
</evidence>
<dbReference type="PANTHER" id="PTHR33121:SF70">
    <property type="entry name" value="SIGNALING PROTEIN YKOW"/>
    <property type="match status" value="1"/>
</dbReference>
<protein>
    <submittedName>
        <fullName evidence="4">Diguanylate phosphodiesterase</fullName>
    </submittedName>
</protein>
<evidence type="ECO:0000256" key="1">
    <source>
        <dbReference type="SAM" id="MobiDB-lite"/>
    </source>
</evidence>